<sequence>MPFGDNMQKIIFFIAFVFIGINAYALEATEAHTYFYGDDLDIASVVLIKTSDSINFDCGALSEEMIYKDSNGKEHKLIYKVVSKSCQW</sequence>
<dbReference type="EMBL" id="VLKG01000004">
    <property type="protein sequence ID" value="TWH76003.1"/>
    <property type="molecule type" value="Genomic_DNA"/>
</dbReference>
<name>A0A562IYR5_9GAMM</name>
<gene>
    <name evidence="1" type="ORF">LX59_01513</name>
</gene>
<organism evidence="1 2">
    <name type="scientific">Azomonas agilis</name>
    <dbReference type="NCBI Taxonomy" id="116849"/>
    <lineage>
        <taxon>Bacteria</taxon>
        <taxon>Pseudomonadati</taxon>
        <taxon>Pseudomonadota</taxon>
        <taxon>Gammaproteobacteria</taxon>
        <taxon>Pseudomonadales</taxon>
        <taxon>Pseudomonadaceae</taxon>
        <taxon>Azomonas</taxon>
    </lineage>
</organism>
<protein>
    <submittedName>
        <fullName evidence="1">Uncharacterized protein DUF2790</fullName>
    </submittedName>
</protein>
<dbReference type="AlphaFoldDB" id="A0A562IYR5"/>
<reference evidence="1 2" key="1">
    <citation type="submission" date="2019-07" db="EMBL/GenBank/DDBJ databases">
        <title>Genomic Encyclopedia of Type Strains, Phase I: the one thousand microbial genomes (KMG-I) project.</title>
        <authorList>
            <person name="Kyrpides N."/>
        </authorList>
    </citation>
    <scope>NUCLEOTIDE SEQUENCE [LARGE SCALE GENOMIC DNA]</scope>
    <source>
        <strain evidence="1 2">DSM 375</strain>
    </source>
</reference>
<dbReference type="Proteomes" id="UP000319627">
    <property type="component" value="Unassembled WGS sequence"/>
</dbReference>
<dbReference type="InterPro" id="IPR021245">
    <property type="entry name" value="DUF2790"/>
</dbReference>
<accession>A0A562IYR5</accession>
<keyword evidence="2" id="KW-1185">Reference proteome</keyword>
<evidence type="ECO:0000313" key="2">
    <source>
        <dbReference type="Proteomes" id="UP000319627"/>
    </source>
</evidence>
<comment type="caution">
    <text evidence="1">The sequence shown here is derived from an EMBL/GenBank/DDBJ whole genome shotgun (WGS) entry which is preliminary data.</text>
</comment>
<dbReference type="OrthoDB" id="7027858at2"/>
<proteinExistence type="predicted"/>
<evidence type="ECO:0000313" key="1">
    <source>
        <dbReference type="EMBL" id="TWH76003.1"/>
    </source>
</evidence>
<dbReference type="Pfam" id="PF10976">
    <property type="entry name" value="DUF2790"/>
    <property type="match status" value="1"/>
</dbReference>
<dbReference type="Gene3D" id="2.30.140.50">
    <property type="entry name" value="Protein of unknown function DUF2790"/>
    <property type="match status" value="1"/>
</dbReference>